<dbReference type="Proteomes" id="UP000736335">
    <property type="component" value="Unassembled WGS sequence"/>
</dbReference>
<organism evidence="1 2">
    <name type="scientific">Thelephora terrestris</name>
    <dbReference type="NCBI Taxonomy" id="56493"/>
    <lineage>
        <taxon>Eukaryota</taxon>
        <taxon>Fungi</taxon>
        <taxon>Dikarya</taxon>
        <taxon>Basidiomycota</taxon>
        <taxon>Agaricomycotina</taxon>
        <taxon>Agaricomycetes</taxon>
        <taxon>Thelephorales</taxon>
        <taxon>Thelephoraceae</taxon>
        <taxon>Thelephora</taxon>
    </lineage>
</organism>
<dbReference type="AlphaFoldDB" id="A0A9P6HNY3"/>
<keyword evidence="2" id="KW-1185">Reference proteome</keyword>
<evidence type="ECO:0000313" key="2">
    <source>
        <dbReference type="Proteomes" id="UP000736335"/>
    </source>
</evidence>
<reference evidence="1" key="1">
    <citation type="journal article" date="2020" name="Nat. Commun.">
        <title>Large-scale genome sequencing of mycorrhizal fungi provides insights into the early evolution of symbiotic traits.</title>
        <authorList>
            <person name="Miyauchi S."/>
            <person name="Kiss E."/>
            <person name="Kuo A."/>
            <person name="Drula E."/>
            <person name="Kohler A."/>
            <person name="Sanchez-Garcia M."/>
            <person name="Morin E."/>
            <person name="Andreopoulos B."/>
            <person name="Barry K.W."/>
            <person name="Bonito G."/>
            <person name="Buee M."/>
            <person name="Carver A."/>
            <person name="Chen C."/>
            <person name="Cichocki N."/>
            <person name="Clum A."/>
            <person name="Culley D."/>
            <person name="Crous P.W."/>
            <person name="Fauchery L."/>
            <person name="Girlanda M."/>
            <person name="Hayes R.D."/>
            <person name="Keri Z."/>
            <person name="LaButti K."/>
            <person name="Lipzen A."/>
            <person name="Lombard V."/>
            <person name="Magnuson J."/>
            <person name="Maillard F."/>
            <person name="Murat C."/>
            <person name="Nolan M."/>
            <person name="Ohm R.A."/>
            <person name="Pangilinan J."/>
            <person name="Pereira M.F."/>
            <person name="Perotto S."/>
            <person name="Peter M."/>
            <person name="Pfister S."/>
            <person name="Riley R."/>
            <person name="Sitrit Y."/>
            <person name="Stielow J.B."/>
            <person name="Szollosi G."/>
            <person name="Zifcakova L."/>
            <person name="Stursova M."/>
            <person name="Spatafora J.W."/>
            <person name="Tedersoo L."/>
            <person name="Vaario L.M."/>
            <person name="Yamada A."/>
            <person name="Yan M."/>
            <person name="Wang P."/>
            <person name="Xu J."/>
            <person name="Bruns T."/>
            <person name="Baldrian P."/>
            <person name="Vilgalys R."/>
            <person name="Dunand C."/>
            <person name="Henrissat B."/>
            <person name="Grigoriev I.V."/>
            <person name="Hibbett D."/>
            <person name="Nagy L.G."/>
            <person name="Martin F.M."/>
        </authorList>
    </citation>
    <scope>NUCLEOTIDE SEQUENCE</scope>
    <source>
        <strain evidence="1">UH-Tt-Lm1</strain>
    </source>
</reference>
<gene>
    <name evidence="1" type="ORF">BJ322DRAFT_549</name>
</gene>
<sequence>MRPNLKNRRIVCLSVPCSRVVRYSRNNSILQRTKRPANNSYGSEGWCLDRGKSRPHCSATGGVTFPYCSPGTNPEGGGVIRTRFRWPRLVSWAFAYTSTGRSRLSKVYVVTFEPELVLLSVVRRTISKPLPSGLPYFCHGHTCSDTGCSWIVHWPTLNASMSHPAVYKLTILAVELSRNFTSIASHVLYTTSSTLSKLANGRLLYPHQCLLHRLHLWT</sequence>
<reference evidence="1" key="2">
    <citation type="submission" date="2020-11" db="EMBL/GenBank/DDBJ databases">
        <authorList>
            <consortium name="DOE Joint Genome Institute"/>
            <person name="Kuo A."/>
            <person name="Miyauchi S."/>
            <person name="Kiss E."/>
            <person name="Drula E."/>
            <person name="Kohler A."/>
            <person name="Sanchez-Garcia M."/>
            <person name="Andreopoulos B."/>
            <person name="Barry K.W."/>
            <person name="Bonito G."/>
            <person name="Buee M."/>
            <person name="Carver A."/>
            <person name="Chen C."/>
            <person name="Cichocki N."/>
            <person name="Clum A."/>
            <person name="Culley D."/>
            <person name="Crous P.W."/>
            <person name="Fauchery L."/>
            <person name="Girlanda M."/>
            <person name="Hayes R."/>
            <person name="Keri Z."/>
            <person name="Labutti K."/>
            <person name="Lipzen A."/>
            <person name="Lombard V."/>
            <person name="Magnuson J."/>
            <person name="Maillard F."/>
            <person name="Morin E."/>
            <person name="Murat C."/>
            <person name="Nolan M."/>
            <person name="Ohm R."/>
            <person name="Pangilinan J."/>
            <person name="Pereira M."/>
            <person name="Perotto S."/>
            <person name="Peter M."/>
            <person name="Riley R."/>
            <person name="Sitrit Y."/>
            <person name="Stielow B."/>
            <person name="Szollosi G."/>
            <person name="Zifcakova L."/>
            <person name="Stursova M."/>
            <person name="Spatafora J.W."/>
            <person name="Tedersoo L."/>
            <person name="Vaario L.-M."/>
            <person name="Yamada A."/>
            <person name="Yan M."/>
            <person name="Wang P."/>
            <person name="Xu J."/>
            <person name="Bruns T."/>
            <person name="Baldrian P."/>
            <person name="Vilgalys R."/>
            <person name="Henrissat B."/>
            <person name="Grigoriev I.V."/>
            <person name="Hibbett D."/>
            <person name="Nagy L.G."/>
            <person name="Martin F.M."/>
        </authorList>
    </citation>
    <scope>NUCLEOTIDE SEQUENCE</scope>
    <source>
        <strain evidence="1">UH-Tt-Lm1</strain>
    </source>
</reference>
<proteinExistence type="predicted"/>
<accession>A0A9P6HNY3</accession>
<name>A0A9P6HNY3_9AGAM</name>
<comment type="caution">
    <text evidence="1">The sequence shown here is derived from an EMBL/GenBank/DDBJ whole genome shotgun (WGS) entry which is preliminary data.</text>
</comment>
<dbReference type="EMBL" id="WIUZ02000001">
    <property type="protein sequence ID" value="KAF9791860.1"/>
    <property type="molecule type" value="Genomic_DNA"/>
</dbReference>
<protein>
    <submittedName>
        <fullName evidence="1">Uncharacterized protein</fullName>
    </submittedName>
</protein>
<evidence type="ECO:0000313" key="1">
    <source>
        <dbReference type="EMBL" id="KAF9791860.1"/>
    </source>
</evidence>